<organism evidence="1 2">
    <name type="scientific">Prolemur simus</name>
    <name type="common">Greater bamboo lemur</name>
    <name type="synonym">Hapalemur simus</name>
    <dbReference type="NCBI Taxonomy" id="1328070"/>
    <lineage>
        <taxon>Eukaryota</taxon>
        <taxon>Metazoa</taxon>
        <taxon>Chordata</taxon>
        <taxon>Craniata</taxon>
        <taxon>Vertebrata</taxon>
        <taxon>Euteleostomi</taxon>
        <taxon>Mammalia</taxon>
        <taxon>Eutheria</taxon>
        <taxon>Euarchontoglires</taxon>
        <taxon>Primates</taxon>
        <taxon>Strepsirrhini</taxon>
        <taxon>Lemuriformes</taxon>
        <taxon>Lemuridae</taxon>
        <taxon>Prolemur</taxon>
    </lineage>
</organism>
<reference evidence="1" key="1">
    <citation type="submission" date="2025-08" db="UniProtKB">
        <authorList>
            <consortium name="Ensembl"/>
        </authorList>
    </citation>
    <scope>IDENTIFICATION</scope>
</reference>
<sequence length="55" mass="6416">MLQQDSNYDTEDVSLFDAEEGTIIRPKKSKIRHPSFFHVFFQVVKLCCLLKAQLT</sequence>
<proteinExistence type="predicted"/>
<protein>
    <submittedName>
        <fullName evidence="1">Uncharacterized protein</fullName>
    </submittedName>
</protein>
<evidence type="ECO:0000313" key="2">
    <source>
        <dbReference type="Proteomes" id="UP000694414"/>
    </source>
</evidence>
<dbReference type="AlphaFoldDB" id="A0A8C9AXK7"/>
<reference evidence="1" key="2">
    <citation type="submission" date="2025-09" db="UniProtKB">
        <authorList>
            <consortium name="Ensembl"/>
        </authorList>
    </citation>
    <scope>IDENTIFICATION</scope>
</reference>
<evidence type="ECO:0000313" key="1">
    <source>
        <dbReference type="Ensembl" id="ENSPSMP00000035726.1"/>
    </source>
</evidence>
<keyword evidence="2" id="KW-1185">Reference proteome</keyword>
<dbReference type="GeneTree" id="ENSGT00960000190213"/>
<name>A0A8C9AXK7_PROSS</name>
<dbReference type="Proteomes" id="UP000694414">
    <property type="component" value="Unplaced"/>
</dbReference>
<accession>A0A8C9AXK7</accession>
<dbReference type="Ensembl" id="ENSPSMT00000041161.1">
    <property type="protein sequence ID" value="ENSPSMP00000035726.1"/>
    <property type="gene ID" value="ENSPSMG00000024590.1"/>
</dbReference>